<proteinExistence type="predicted"/>
<evidence type="ECO:0000313" key="3">
    <source>
        <dbReference type="EMBL" id="CAF5091702.1"/>
    </source>
</evidence>
<dbReference type="AlphaFoldDB" id="A0A815PBH5"/>
<feature type="compositionally biased region" description="Polar residues" evidence="1">
    <location>
        <begin position="44"/>
        <end position="53"/>
    </location>
</feature>
<sequence length="53" mass="6014">LDDEDDDRAEDADVEDCVEELNEVFHDYCLSEDDPQPTAGFENLRTTSYSGID</sequence>
<dbReference type="EMBL" id="CAJOBH010236237">
    <property type="protein sequence ID" value="CAF5091702.1"/>
    <property type="molecule type" value="Genomic_DNA"/>
</dbReference>
<evidence type="ECO:0000256" key="1">
    <source>
        <dbReference type="SAM" id="MobiDB-lite"/>
    </source>
</evidence>
<comment type="caution">
    <text evidence="2">The sequence shown here is derived from an EMBL/GenBank/DDBJ whole genome shotgun (WGS) entry which is preliminary data.</text>
</comment>
<organism evidence="2 4">
    <name type="scientific">Rotaria magnacalcarata</name>
    <dbReference type="NCBI Taxonomy" id="392030"/>
    <lineage>
        <taxon>Eukaryota</taxon>
        <taxon>Metazoa</taxon>
        <taxon>Spiralia</taxon>
        <taxon>Gnathifera</taxon>
        <taxon>Rotifera</taxon>
        <taxon>Eurotatoria</taxon>
        <taxon>Bdelloidea</taxon>
        <taxon>Philodinida</taxon>
        <taxon>Philodinidae</taxon>
        <taxon>Rotaria</taxon>
    </lineage>
</organism>
<feature type="non-terminal residue" evidence="2">
    <location>
        <position position="1"/>
    </location>
</feature>
<reference evidence="2" key="1">
    <citation type="submission" date="2021-02" db="EMBL/GenBank/DDBJ databases">
        <authorList>
            <person name="Nowell W R."/>
        </authorList>
    </citation>
    <scope>NUCLEOTIDE SEQUENCE</scope>
</reference>
<dbReference type="Proteomes" id="UP000663855">
    <property type="component" value="Unassembled WGS sequence"/>
</dbReference>
<name>A0A815PBH5_9BILA</name>
<feature type="region of interest" description="Disordered" evidence="1">
    <location>
        <begin position="30"/>
        <end position="53"/>
    </location>
</feature>
<protein>
    <submittedName>
        <fullName evidence="2">Uncharacterized protein</fullName>
    </submittedName>
</protein>
<dbReference type="Proteomes" id="UP000681967">
    <property type="component" value="Unassembled WGS sequence"/>
</dbReference>
<gene>
    <name evidence="3" type="ORF">BYL167_LOCUS63253</name>
    <name evidence="2" type="ORF">CJN711_LOCUS24341</name>
</gene>
<evidence type="ECO:0000313" key="2">
    <source>
        <dbReference type="EMBL" id="CAF1446624.1"/>
    </source>
</evidence>
<accession>A0A815PBH5</accession>
<evidence type="ECO:0000313" key="4">
    <source>
        <dbReference type="Proteomes" id="UP000663855"/>
    </source>
</evidence>
<dbReference type="EMBL" id="CAJNOV010011406">
    <property type="protein sequence ID" value="CAF1446624.1"/>
    <property type="molecule type" value="Genomic_DNA"/>
</dbReference>